<dbReference type="OrthoDB" id="9759676at2"/>
<feature type="transmembrane region" description="Helical" evidence="5">
    <location>
        <begin position="377"/>
        <end position="400"/>
    </location>
</feature>
<feature type="transmembrane region" description="Helical" evidence="5">
    <location>
        <begin position="141"/>
        <end position="158"/>
    </location>
</feature>
<dbReference type="InterPro" id="IPR002293">
    <property type="entry name" value="AA/rel_permease1"/>
</dbReference>
<dbReference type="STRING" id="234267.Acid_2999"/>
<feature type="transmembrane region" description="Helical" evidence="5">
    <location>
        <begin position="165"/>
        <end position="188"/>
    </location>
</feature>
<keyword evidence="3 5" id="KW-1133">Transmembrane helix</keyword>
<organism evidence="6">
    <name type="scientific">Solibacter usitatus (strain Ellin6076)</name>
    <dbReference type="NCBI Taxonomy" id="234267"/>
    <lineage>
        <taxon>Bacteria</taxon>
        <taxon>Pseudomonadati</taxon>
        <taxon>Acidobacteriota</taxon>
        <taxon>Terriglobia</taxon>
        <taxon>Bryobacterales</taxon>
        <taxon>Solibacteraceae</taxon>
        <taxon>Candidatus Solibacter</taxon>
    </lineage>
</organism>
<feature type="transmembrane region" description="Helical" evidence="5">
    <location>
        <begin position="252"/>
        <end position="270"/>
    </location>
</feature>
<dbReference type="HOGENOM" id="CLU_017999_1_0_0"/>
<feature type="transmembrane region" description="Helical" evidence="5">
    <location>
        <begin position="57"/>
        <end position="80"/>
    </location>
</feature>
<evidence type="ECO:0000256" key="5">
    <source>
        <dbReference type="SAM" id="Phobius"/>
    </source>
</evidence>
<proteinExistence type="predicted"/>
<accession>Q022W8</accession>
<feature type="transmembrane region" description="Helical" evidence="5">
    <location>
        <begin position="303"/>
        <end position="329"/>
    </location>
</feature>
<dbReference type="GO" id="GO:0016020">
    <property type="term" value="C:membrane"/>
    <property type="evidence" value="ECO:0007669"/>
    <property type="project" value="UniProtKB-SubCell"/>
</dbReference>
<keyword evidence="2 5" id="KW-0812">Transmembrane</keyword>
<comment type="subcellular location">
    <subcellularLocation>
        <location evidence="1">Membrane</location>
        <topology evidence="1">Multi-pass membrane protein</topology>
    </subcellularLocation>
</comment>
<evidence type="ECO:0000256" key="1">
    <source>
        <dbReference type="ARBA" id="ARBA00004141"/>
    </source>
</evidence>
<dbReference type="EMBL" id="CP000473">
    <property type="protein sequence ID" value="ABJ83982.1"/>
    <property type="molecule type" value="Genomic_DNA"/>
</dbReference>
<dbReference type="eggNOG" id="COG0531">
    <property type="taxonomic scope" value="Bacteria"/>
</dbReference>
<dbReference type="GO" id="GO:0022857">
    <property type="term" value="F:transmembrane transporter activity"/>
    <property type="evidence" value="ECO:0007669"/>
    <property type="project" value="InterPro"/>
</dbReference>
<gene>
    <name evidence="6" type="ordered locus">Acid_2999</name>
</gene>
<feature type="transmembrane region" description="Helical" evidence="5">
    <location>
        <begin position="208"/>
        <end position="231"/>
    </location>
</feature>
<evidence type="ECO:0000256" key="3">
    <source>
        <dbReference type="ARBA" id="ARBA00022989"/>
    </source>
</evidence>
<evidence type="ECO:0000256" key="2">
    <source>
        <dbReference type="ARBA" id="ARBA00022692"/>
    </source>
</evidence>
<dbReference type="PANTHER" id="PTHR47704">
    <property type="entry name" value="POTASSIUM TRANSPORTER KIMA"/>
    <property type="match status" value="1"/>
</dbReference>
<feature type="transmembrane region" description="Helical" evidence="5">
    <location>
        <begin position="437"/>
        <end position="455"/>
    </location>
</feature>
<dbReference type="InterPro" id="IPR053153">
    <property type="entry name" value="APC_K+_Transporter"/>
</dbReference>
<evidence type="ECO:0000256" key="4">
    <source>
        <dbReference type="ARBA" id="ARBA00023136"/>
    </source>
</evidence>
<sequence>MLLLDRLLGRPLPSAEAGEQKVGATIGVAVFGLDALGSTAYGPEAALTMLLPLGAAASYWVVPISFSIILLLAIVAFSYLQTIPAYPGGGGSYQVAGQNLGPSAGLLAASALMIDYLLTVAVGISAGVGALVSAVPKLQPHTLTLGLFLLVLIAIVNLRGLRESGAILAVPTYLFVACMFGVLGWGLWKGLAADGHPVTVARLHPPGAAHRASAWLLLKAFAAGCTAMTGVEAVSNGVSAFTEPRTRTARRTLMLIVGILALLLAAVAWLCRMYQIGATEPGRAGYENVLSQLAGAIAGKGGLYYVTMASILLVLALQADTAFAGFPRLCCILARDQYLPRAFSVRGRRLVYSYGIVLLALLSGGLLILFGGVTDRLIPLFAIGAFLAFTLSQAGMVRHWMREKSQHSGHSAIVNGVGAAATAIALAIIVVSKFSDGAWAALLVIPGLVVLMRSIRAHRLRLSQELTAAEQLPVDCLCPPLVVVPMDAWDKAAQRALRFGMSISQTVFALHIDADNQGREIKRHWTDWVEKPARRHGLRPPELIVVPSPYRVVVQAVVDYVLELQRTNPDGHIAVIVPTVVERRWYRRFLHNQRGELLTALLLLNGQPRISIVNVPWRPHC</sequence>
<reference evidence="6" key="1">
    <citation type="submission" date="2006-10" db="EMBL/GenBank/DDBJ databases">
        <title>Complete sequence of Solibacter usitatus Ellin6076.</title>
        <authorList>
            <consortium name="US DOE Joint Genome Institute"/>
            <person name="Copeland A."/>
            <person name="Lucas S."/>
            <person name="Lapidus A."/>
            <person name="Barry K."/>
            <person name="Detter J.C."/>
            <person name="Glavina del Rio T."/>
            <person name="Hammon N."/>
            <person name="Israni S."/>
            <person name="Dalin E."/>
            <person name="Tice H."/>
            <person name="Pitluck S."/>
            <person name="Thompson L.S."/>
            <person name="Brettin T."/>
            <person name="Bruce D."/>
            <person name="Han C."/>
            <person name="Tapia R."/>
            <person name="Gilna P."/>
            <person name="Schmutz J."/>
            <person name="Larimer F."/>
            <person name="Land M."/>
            <person name="Hauser L."/>
            <person name="Kyrpides N."/>
            <person name="Mikhailova N."/>
            <person name="Janssen P.H."/>
            <person name="Kuske C.R."/>
            <person name="Richardson P."/>
        </authorList>
    </citation>
    <scope>NUCLEOTIDE SEQUENCE</scope>
    <source>
        <strain evidence="6">Ellin6076</strain>
    </source>
</reference>
<dbReference type="AlphaFoldDB" id="Q022W8"/>
<feature type="transmembrane region" description="Helical" evidence="5">
    <location>
        <begin position="350"/>
        <end position="371"/>
    </location>
</feature>
<evidence type="ECO:0000313" key="6">
    <source>
        <dbReference type="EMBL" id="ABJ83982.1"/>
    </source>
</evidence>
<protein>
    <submittedName>
        <fullName evidence="6">Putative aminoacid/polyamine transporter, permease protein</fullName>
    </submittedName>
</protein>
<dbReference type="PANTHER" id="PTHR47704:SF1">
    <property type="entry name" value="POTASSIUM TRANSPORTER KIMA"/>
    <property type="match status" value="1"/>
</dbReference>
<dbReference type="InParanoid" id="Q022W8"/>
<dbReference type="KEGG" id="sus:Acid_2999"/>
<feature type="transmembrane region" description="Helical" evidence="5">
    <location>
        <begin position="412"/>
        <end position="431"/>
    </location>
</feature>
<name>Q022W8_SOLUE</name>
<dbReference type="Pfam" id="PF13520">
    <property type="entry name" value="AA_permease_2"/>
    <property type="match status" value="1"/>
</dbReference>
<dbReference type="Gene3D" id="1.20.1740.10">
    <property type="entry name" value="Amino acid/polyamine transporter I"/>
    <property type="match status" value="1"/>
</dbReference>
<keyword evidence="4 5" id="KW-0472">Membrane</keyword>